<dbReference type="EMBL" id="ACEC01000042">
    <property type="protein sequence ID" value="EEG31172.1"/>
    <property type="molecule type" value="Genomic_DNA"/>
</dbReference>
<evidence type="ECO:0000259" key="1">
    <source>
        <dbReference type="Pfam" id="PF10651"/>
    </source>
</evidence>
<organism evidence="2 3">
    <name type="scientific">[Clostridium] methylpentosum DSM 5476</name>
    <dbReference type="NCBI Taxonomy" id="537013"/>
    <lineage>
        <taxon>Bacteria</taxon>
        <taxon>Bacillati</taxon>
        <taxon>Bacillota</taxon>
        <taxon>Clostridia</taxon>
        <taxon>Eubacteriales</taxon>
        <taxon>Oscillospiraceae</taxon>
        <taxon>Oscillospiraceae incertae sedis</taxon>
    </lineage>
</organism>
<accession>C0EBI6</accession>
<protein>
    <recommendedName>
        <fullName evidence="1">BppU N-terminal domain-containing protein</fullName>
    </recommendedName>
</protein>
<dbReference type="HOGENOM" id="CLU_358920_0_0_9"/>
<reference evidence="2 3" key="2">
    <citation type="submission" date="2009-02" db="EMBL/GenBank/DDBJ databases">
        <title>Draft genome sequence of Clostridium methylpentosum (DSM 5476).</title>
        <authorList>
            <person name="Sudarsanam P."/>
            <person name="Ley R."/>
            <person name="Guruge J."/>
            <person name="Turnbaugh P.J."/>
            <person name="Mahowald M."/>
            <person name="Liep D."/>
            <person name="Gordon J."/>
        </authorList>
    </citation>
    <scope>NUCLEOTIDE SEQUENCE [LARGE SCALE GENOMIC DNA]</scope>
    <source>
        <strain evidence="2 3">DSM 5476</strain>
    </source>
</reference>
<sequence length="780" mass="86632">MQLFPLSLRFVKGISKEVFMNLNQPITLDVSRPGVERVQIKQFDSGRSLLVRLFQGGSPYDLTEAVSAACCIRKPDGTTVLCPAQINQQEETLSVELSEQAAAAAGEARAELLLYGPDSTLISSFPFSVLVYQTVRDETEIVSASEFSMLTQALSQAGEIDSRLNAKRDKAVKLTANDLDISSDQSKIQLANLSEEVKQAMAGSTPIYASVADGAVTSEKYADNSLLYNKLRDNLQHRIEKSNIRAFGQILSIEANGADRIVTTEPVRLHVVELGSPTPRLYKVKAFDRLLIPEGQAAYVDLDEFTSPSVELEAKVTTVTFLSALTHGDGAFFDDRRVILVANSSGYLSGLLTENVDKTRRELHANQVIFPIQGLDLVYDVPSRTLSWNGSLLLVDPLSPFKRTKITNGSYTFANNQYQVCYVDLSLLRTAVDAEDKTGACIKGGSYTEQGGFSGRPEQLPLFWLHGDGFGPVGGFPQPRVTNGFDGQQLEEGELAVNLTGNALYVYRRVRRKDTYLEFCLFHEVRSADRCDVWRLYRVFDCRRNSDGSFTRLNSLPLVNTGEWECAIREANSADGFVGGGAHGNEMLQAAFLLVDGVRRELDNVEQFTCRTLQFVEQTTLYRYGTTGEELARHQRTYLFSADELRLFQTVEWAQPVDLGNAYLSMLPIVRTRGEEQVTEEGCYFGEGRVVECSDPSEMEDASTRRKGVHRADVWGRESGVSGGLEVVHRSPDLSGSTLFLSNAPEYNKLYYDFSGGRTVKRGEIWKIETVFRLDLAQQA</sequence>
<reference evidence="2 3" key="1">
    <citation type="submission" date="2009-01" db="EMBL/GenBank/DDBJ databases">
        <authorList>
            <person name="Fulton L."/>
            <person name="Clifton S."/>
            <person name="Fulton B."/>
            <person name="Xu J."/>
            <person name="Minx P."/>
            <person name="Pepin K.H."/>
            <person name="Johnson M."/>
            <person name="Bhonagiri V."/>
            <person name="Nash W.E."/>
            <person name="Mardis E.R."/>
            <person name="Wilson R.K."/>
        </authorList>
    </citation>
    <scope>NUCLEOTIDE SEQUENCE [LARGE SCALE GENOMIC DNA]</scope>
    <source>
        <strain evidence="2 3">DSM 5476</strain>
    </source>
</reference>
<dbReference type="Gene3D" id="2.60.40.3350">
    <property type="match status" value="1"/>
</dbReference>
<feature type="domain" description="BppU N-terminal" evidence="1">
    <location>
        <begin position="23"/>
        <end position="157"/>
    </location>
</feature>
<name>C0EBI6_9FIRM</name>
<dbReference type="eggNOG" id="COG2755">
    <property type="taxonomic scope" value="Bacteria"/>
</dbReference>
<dbReference type="Proteomes" id="UP000003340">
    <property type="component" value="Unassembled WGS sequence"/>
</dbReference>
<evidence type="ECO:0000313" key="2">
    <source>
        <dbReference type="EMBL" id="EEG31172.1"/>
    </source>
</evidence>
<dbReference type="AlphaFoldDB" id="C0EBI6"/>
<dbReference type="InterPro" id="IPR018913">
    <property type="entry name" value="BppU_N"/>
</dbReference>
<keyword evidence="3" id="KW-1185">Reference proteome</keyword>
<evidence type="ECO:0000313" key="3">
    <source>
        <dbReference type="Proteomes" id="UP000003340"/>
    </source>
</evidence>
<proteinExistence type="predicted"/>
<gene>
    <name evidence="2" type="ORF">CLOSTMETH_01204</name>
</gene>
<comment type="caution">
    <text evidence="2">The sequence shown here is derived from an EMBL/GenBank/DDBJ whole genome shotgun (WGS) entry which is preliminary data.</text>
</comment>
<dbReference type="Pfam" id="PF10651">
    <property type="entry name" value="BppU_N"/>
    <property type="match status" value="1"/>
</dbReference>